<proteinExistence type="predicted"/>
<feature type="chain" id="PRO_5008588265" evidence="2">
    <location>
        <begin position="21"/>
        <end position="181"/>
    </location>
</feature>
<gene>
    <name evidence="3" type="ORF">g.51696</name>
</gene>
<feature type="signal peptide" evidence="2">
    <location>
        <begin position="1"/>
        <end position="20"/>
    </location>
</feature>
<name>A0A1B6MD16_9HEMI</name>
<feature type="compositionally biased region" description="Pro residues" evidence="1">
    <location>
        <begin position="77"/>
        <end position="86"/>
    </location>
</feature>
<accession>A0A1B6MD16</accession>
<dbReference type="AlphaFoldDB" id="A0A1B6MD16"/>
<protein>
    <submittedName>
        <fullName evidence="3">Uncharacterized protein</fullName>
    </submittedName>
</protein>
<evidence type="ECO:0000256" key="1">
    <source>
        <dbReference type="SAM" id="MobiDB-lite"/>
    </source>
</evidence>
<dbReference type="EMBL" id="GEBQ01006160">
    <property type="protein sequence ID" value="JAT33817.1"/>
    <property type="molecule type" value="Transcribed_RNA"/>
</dbReference>
<reference evidence="3" key="1">
    <citation type="submission" date="2015-11" db="EMBL/GenBank/DDBJ databases">
        <title>De novo transcriptome assembly of four potential Pierce s Disease insect vectors from Arizona vineyards.</title>
        <authorList>
            <person name="Tassone E.E."/>
        </authorList>
    </citation>
    <scope>NUCLEOTIDE SEQUENCE</scope>
</reference>
<feature type="compositionally biased region" description="Low complexity" evidence="1">
    <location>
        <begin position="61"/>
        <end position="76"/>
    </location>
</feature>
<evidence type="ECO:0000256" key="2">
    <source>
        <dbReference type="SAM" id="SignalP"/>
    </source>
</evidence>
<feature type="compositionally biased region" description="Polar residues" evidence="1">
    <location>
        <begin position="99"/>
        <end position="116"/>
    </location>
</feature>
<keyword evidence="2" id="KW-0732">Signal</keyword>
<feature type="region of interest" description="Disordered" evidence="1">
    <location>
        <begin position="44"/>
        <end position="125"/>
    </location>
</feature>
<evidence type="ECO:0000313" key="3">
    <source>
        <dbReference type="EMBL" id="JAT33817.1"/>
    </source>
</evidence>
<sequence length="181" mass="18510">MVSTKVILFQALYLTMMVHSQIPVNLPSPAMLPGPQMLPPNIVAVGTLTGGGPSDTPDTEPSSIAPPVAPSSIGSAPSPPQAPPPNNASSSLPVPPVNITWTTPPLNTSFPSSRFNGSVERPPSPPLPISAVTTQRSMNATGGVSVEVDDFETNGTIPNITLVVSSVGNGTKISIKNNSKA</sequence>
<organism evidence="3">
    <name type="scientific">Graphocephala atropunctata</name>
    <dbReference type="NCBI Taxonomy" id="36148"/>
    <lineage>
        <taxon>Eukaryota</taxon>
        <taxon>Metazoa</taxon>
        <taxon>Ecdysozoa</taxon>
        <taxon>Arthropoda</taxon>
        <taxon>Hexapoda</taxon>
        <taxon>Insecta</taxon>
        <taxon>Pterygota</taxon>
        <taxon>Neoptera</taxon>
        <taxon>Paraneoptera</taxon>
        <taxon>Hemiptera</taxon>
        <taxon>Auchenorrhyncha</taxon>
        <taxon>Membracoidea</taxon>
        <taxon>Cicadellidae</taxon>
        <taxon>Cicadellinae</taxon>
        <taxon>Cicadellini</taxon>
        <taxon>Graphocephala</taxon>
    </lineage>
</organism>